<evidence type="ECO:0000313" key="3">
    <source>
        <dbReference type="Proteomes" id="UP000030653"/>
    </source>
</evidence>
<feature type="compositionally biased region" description="Basic residues" evidence="1">
    <location>
        <begin position="7"/>
        <end position="22"/>
    </location>
</feature>
<name>M5FXI5_DACPD</name>
<feature type="compositionally biased region" description="Low complexity" evidence="1">
    <location>
        <begin position="41"/>
        <end position="54"/>
    </location>
</feature>
<organism evidence="2 3">
    <name type="scientific">Dacryopinax primogenitus (strain DJM 731)</name>
    <name type="common">Brown rot fungus</name>
    <dbReference type="NCBI Taxonomy" id="1858805"/>
    <lineage>
        <taxon>Eukaryota</taxon>
        <taxon>Fungi</taxon>
        <taxon>Dikarya</taxon>
        <taxon>Basidiomycota</taxon>
        <taxon>Agaricomycotina</taxon>
        <taxon>Dacrymycetes</taxon>
        <taxon>Dacrymycetales</taxon>
        <taxon>Dacrymycetaceae</taxon>
        <taxon>Dacryopinax</taxon>
    </lineage>
</organism>
<feature type="compositionally biased region" description="Pro residues" evidence="1">
    <location>
        <begin position="58"/>
        <end position="83"/>
    </location>
</feature>
<reference evidence="2 3" key="1">
    <citation type="journal article" date="2012" name="Science">
        <title>The Paleozoic origin of enzymatic lignin decomposition reconstructed from 31 fungal genomes.</title>
        <authorList>
            <person name="Floudas D."/>
            <person name="Binder M."/>
            <person name="Riley R."/>
            <person name="Barry K."/>
            <person name="Blanchette R.A."/>
            <person name="Henrissat B."/>
            <person name="Martinez A.T."/>
            <person name="Otillar R."/>
            <person name="Spatafora J.W."/>
            <person name="Yadav J.S."/>
            <person name="Aerts A."/>
            <person name="Benoit I."/>
            <person name="Boyd A."/>
            <person name="Carlson A."/>
            <person name="Copeland A."/>
            <person name="Coutinho P.M."/>
            <person name="de Vries R.P."/>
            <person name="Ferreira P."/>
            <person name="Findley K."/>
            <person name="Foster B."/>
            <person name="Gaskell J."/>
            <person name="Glotzer D."/>
            <person name="Gorecki P."/>
            <person name="Heitman J."/>
            <person name="Hesse C."/>
            <person name="Hori C."/>
            <person name="Igarashi K."/>
            <person name="Jurgens J.A."/>
            <person name="Kallen N."/>
            <person name="Kersten P."/>
            <person name="Kohler A."/>
            <person name="Kuees U."/>
            <person name="Kumar T.K.A."/>
            <person name="Kuo A."/>
            <person name="LaButti K."/>
            <person name="Larrondo L.F."/>
            <person name="Lindquist E."/>
            <person name="Ling A."/>
            <person name="Lombard V."/>
            <person name="Lucas S."/>
            <person name="Lundell T."/>
            <person name="Martin R."/>
            <person name="McLaughlin D.J."/>
            <person name="Morgenstern I."/>
            <person name="Morin E."/>
            <person name="Murat C."/>
            <person name="Nagy L.G."/>
            <person name="Nolan M."/>
            <person name="Ohm R.A."/>
            <person name="Patyshakuliyeva A."/>
            <person name="Rokas A."/>
            <person name="Ruiz-Duenas F.J."/>
            <person name="Sabat G."/>
            <person name="Salamov A."/>
            <person name="Samejima M."/>
            <person name="Schmutz J."/>
            <person name="Slot J.C."/>
            <person name="St John F."/>
            <person name="Stenlid J."/>
            <person name="Sun H."/>
            <person name="Sun S."/>
            <person name="Syed K."/>
            <person name="Tsang A."/>
            <person name="Wiebenga A."/>
            <person name="Young D."/>
            <person name="Pisabarro A."/>
            <person name="Eastwood D.C."/>
            <person name="Martin F."/>
            <person name="Cullen D."/>
            <person name="Grigoriev I.V."/>
            <person name="Hibbett D.S."/>
        </authorList>
    </citation>
    <scope>NUCLEOTIDE SEQUENCE [LARGE SCALE GENOMIC DNA]</scope>
    <source>
        <strain evidence="2 3">DJM-731 SS1</strain>
    </source>
</reference>
<dbReference type="EMBL" id="JH795874">
    <property type="protein sequence ID" value="EJT98191.1"/>
    <property type="molecule type" value="Genomic_DNA"/>
</dbReference>
<protein>
    <submittedName>
        <fullName evidence="2">Uncharacterized protein</fullName>
    </submittedName>
</protein>
<keyword evidence="3" id="KW-1185">Reference proteome</keyword>
<sequence length="147" mass="16113">MSGGERARKRRRYRPGGRHAHARSPPPRAPSCRPEPRTRTRTQNQTQYYCPLSHPSHHIPPPFPYGSEPPPVSARQCPRPPLRPGGSGTSVNGSSIMHGPTDTPACRQPTPHPTPQTFILSFGQAGHSIAILVSHSLHSYSFLGHIN</sequence>
<dbReference type="GeneID" id="63685752"/>
<dbReference type="HOGENOM" id="CLU_1767993_0_0_1"/>
<gene>
    <name evidence="2" type="ORF">DACRYDRAFT_118920</name>
</gene>
<accession>M5FXI5</accession>
<dbReference type="RefSeq" id="XP_040625089.1">
    <property type="nucleotide sequence ID" value="XM_040770690.1"/>
</dbReference>
<feature type="region of interest" description="Disordered" evidence="1">
    <location>
        <begin position="1"/>
        <end position="114"/>
    </location>
</feature>
<dbReference type="Proteomes" id="UP000030653">
    <property type="component" value="Unassembled WGS sequence"/>
</dbReference>
<dbReference type="AlphaFoldDB" id="M5FXI5"/>
<evidence type="ECO:0000256" key="1">
    <source>
        <dbReference type="SAM" id="MobiDB-lite"/>
    </source>
</evidence>
<proteinExistence type="predicted"/>
<evidence type="ECO:0000313" key="2">
    <source>
        <dbReference type="EMBL" id="EJT98191.1"/>
    </source>
</evidence>